<sequence>MNGDGADSSVTATTPRPLTARTRGLLSKMLRKSPSTVKHTKTKSTVGISSKDFFAQEAMSGTLLSPTEIYADQSTVPPVPEITTIQFQTLKAGITGEGNSPDVQSPASTVTKRPMTISAGQNQQGQYPPLAHALVETEAGDNGMEHAEPLSKSKSMNAGSSSSEYQRRRPAMLKLDGATDNTPCAKLQRTGAPPIPKSAIAYSTTKDDDGNGSGDSDDAFFGLKPSTATQAAGEGKRRSPLWRTKLSFTNSRRPDSRRQRHQSFDERSVDITAHPQLYPQSPLVSVPTAPPTSHGRPSALAPPGKSLGSLLAGLEEDTRGDASSGVPTDEALERDDSVGDLDNLDMEFLLTIQRNTALHARRQRRRDARRNTVSFVGGSRAAAARALSGSAEPESLDFAAIRSSQAGDVGGNAEIASTQNSLGSGGTGGSDGDGQSAVSDEELATV</sequence>
<evidence type="ECO:0000313" key="2">
    <source>
        <dbReference type="Proteomes" id="UP001150603"/>
    </source>
</evidence>
<dbReference type="EMBL" id="JANBPW010002828">
    <property type="protein sequence ID" value="KAJ1939490.1"/>
    <property type="molecule type" value="Genomic_DNA"/>
</dbReference>
<accession>A0ACC1J6K3</accession>
<evidence type="ECO:0000313" key="1">
    <source>
        <dbReference type="EMBL" id="KAJ1939490.1"/>
    </source>
</evidence>
<protein>
    <submittedName>
        <fullName evidence="1">Uncharacterized protein</fullName>
    </submittedName>
</protein>
<reference evidence="1" key="1">
    <citation type="submission" date="2022-07" db="EMBL/GenBank/DDBJ databases">
        <title>Phylogenomic reconstructions and comparative analyses of Kickxellomycotina fungi.</title>
        <authorList>
            <person name="Reynolds N.K."/>
            <person name="Stajich J.E."/>
            <person name="Barry K."/>
            <person name="Grigoriev I.V."/>
            <person name="Crous P."/>
            <person name="Smith M.E."/>
        </authorList>
    </citation>
    <scope>NUCLEOTIDE SEQUENCE</scope>
    <source>
        <strain evidence="1">NRRL 5244</strain>
    </source>
</reference>
<feature type="non-terminal residue" evidence="1">
    <location>
        <position position="446"/>
    </location>
</feature>
<name>A0ACC1J6K3_9FUNG</name>
<gene>
    <name evidence="1" type="ORF">FBU59_004102</name>
</gene>
<comment type="caution">
    <text evidence="1">The sequence shown here is derived from an EMBL/GenBank/DDBJ whole genome shotgun (WGS) entry which is preliminary data.</text>
</comment>
<dbReference type="Proteomes" id="UP001150603">
    <property type="component" value="Unassembled WGS sequence"/>
</dbReference>
<keyword evidence="2" id="KW-1185">Reference proteome</keyword>
<proteinExistence type="predicted"/>
<organism evidence="1 2">
    <name type="scientific">Linderina macrospora</name>
    <dbReference type="NCBI Taxonomy" id="4868"/>
    <lineage>
        <taxon>Eukaryota</taxon>
        <taxon>Fungi</taxon>
        <taxon>Fungi incertae sedis</taxon>
        <taxon>Zoopagomycota</taxon>
        <taxon>Kickxellomycotina</taxon>
        <taxon>Kickxellomycetes</taxon>
        <taxon>Kickxellales</taxon>
        <taxon>Kickxellaceae</taxon>
        <taxon>Linderina</taxon>
    </lineage>
</organism>